<dbReference type="PANTHER" id="PTHR46411:SF3">
    <property type="entry name" value="AAA+ ATPASE DOMAIN-CONTAINING PROTEIN"/>
    <property type="match status" value="1"/>
</dbReference>
<feature type="compositionally biased region" description="Basic and acidic residues" evidence="1">
    <location>
        <begin position="44"/>
        <end position="55"/>
    </location>
</feature>
<dbReference type="EMBL" id="JASWJB010000117">
    <property type="protein sequence ID" value="KAK2596210.1"/>
    <property type="molecule type" value="Genomic_DNA"/>
</dbReference>
<name>A0AAJ0CQP3_9HYPO</name>
<proteinExistence type="predicted"/>
<dbReference type="Pfam" id="PF00004">
    <property type="entry name" value="AAA"/>
    <property type="match status" value="1"/>
</dbReference>
<organism evidence="3 4">
    <name type="scientific">Conoideocrella luteorostrata</name>
    <dbReference type="NCBI Taxonomy" id="1105319"/>
    <lineage>
        <taxon>Eukaryota</taxon>
        <taxon>Fungi</taxon>
        <taxon>Dikarya</taxon>
        <taxon>Ascomycota</taxon>
        <taxon>Pezizomycotina</taxon>
        <taxon>Sordariomycetes</taxon>
        <taxon>Hypocreomycetidae</taxon>
        <taxon>Hypocreales</taxon>
        <taxon>Clavicipitaceae</taxon>
        <taxon>Conoideocrella</taxon>
    </lineage>
</organism>
<dbReference type="Pfam" id="PF22942">
    <property type="entry name" value="DUF7025"/>
    <property type="match status" value="1"/>
</dbReference>
<dbReference type="AlphaFoldDB" id="A0AAJ0CQP3"/>
<dbReference type="Proteomes" id="UP001251528">
    <property type="component" value="Unassembled WGS sequence"/>
</dbReference>
<reference evidence="3" key="1">
    <citation type="submission" date="2023-06" db="EMBL/GenBank/DDBJ databases">
        <title>Conoideocrella luteorostrata (Hypocreales: Clavicipitaceae), a potential biocontrol fungus for elongate hemlock scale in United States Christmas tree production areas.</title>
        <authorList>
            <person name="Barrett H."/>
            <person name="Lovett B."/>
            <person name="Macias A.M."/>
            <person name="Stajich J.E."/>
            <person name="Kasson M.T."/>
        </authorList>
    </citation>
    <scope>NUCLEOTIDE SEQUENCE</scope>
    <source>
        <strain evidence="3">ARSEF 14590</strain>
    </source>
</reference>
<evidence type="ECO:0000313" key="3">
    <source>
        <dbReference type="EMBL" id="KAK2596210.1"/>
    </source>
</evidence>
<sequence>MAELDRSDDDSTFTAILTPSETEPAAEAEDPEKDGAGDAGSSKDGADESAKKEVHLKGMVSESKILYAKFDDRGNKSWSDKKPADFEEAAEGEETQKFAIIVRKQKPRDADYTKNLEIDSIIIQSPHLKVVLADVLHNYPGITTNLSRLKLKAPFECFLHRWEKFEAARNAEYPDPTTKEHLGLLYDIMKEELGELINLRKDYLKNKFVSFEHLWTILPPECIIYGHKEGKPVAALFKRGHYVRTNCGPAYNLDCRIIEWDGVKMGWNSVTMQVPGFLGFENFTCLPCYPLEYHHSSEAVKEMLRERGRRFESLAGYHYRQYEGVALYHPEADTEKTCRENIQSRIVVDCANWEKYNPDHRIWLDALHPDNNDEGNGYDSDNDESDRYSCNSYDSSSTQNEENEVTPLTEEQLIFTSPIVRGYSLGTKRWMEFFLDDVTDVEFDTKAFSSLVMPAEKKELILAFAEAQAKYKDAFDDVITGKGKGIIMLLCGGPGIGKTLTAESVAEQMRVPIYSMSAGDLGNDAYSVENSLGSILKMVSNWNAVLLLDECDVFLEERTSESLERNRIVAIFLRMLEYYEGILFLTTNRIKQMDPAFHSRIHITIEYGPLDQDARAKVWKAFLGRSVSLDRKTKGNGAHNVGDVEIAELSKLDLNGRVIKNMVKAANLLAFHRKERLDAGHLRTVLRVAGHSL</sequence>
<dbReference type="GO" id="GO:0016887">
    <property type="term" value="F:ATP hydrolysis activity"/>
    <property type="evidence" value="ECO:0007669"/>
    <property type="project" value="InterPro"/>
</dbReference>
<feature type="region of interest" description="Disordered" evidence="1">
    <location>
        <begin position="373"/>
        <end position="407"/>
    </location>
</feature>
<keyword evidence="4" id="KW-1185">Reference proteome</keyword>
<dbReference type="InterPro" id="IPR003593">
    <property type="entry name" value="AAA+_ATPase"/>
</dbReference>
<feature type="compositionally biased region" description="Polar residues" evidence="1">
    <location>
        <begin position="388"/>
        <end position="400"/>
    </location>
</feature>
<dbReference type="InterPro" id="IPR027417">
    <property type="entry name" value="P-loop_NTPase"/>
</dbReference>
<evidence type="ECO:0000313" key="4">
    <source>
        <dbReference type="Proteomes" id="UP001251528"/>
    </source>
</evidence>
<dbReference type="InterPro" id="IPR054289">
    <property type="entry name" value="DUF7025"/>
</dbReference>
<evidence type="ECO:0000259" key="2">
    <source>
        <dbReference type="SMART" id="SM00382"/>
    </source>
</evidence>
<feature type="domain" description="AAA+ ATPase" evidence="2">
    <location>
        <begin position="484"/>
        <end position="609"/>
    </location>
</feature>
<gene>
    <name evidence="3" type="ORF">QQS21_006358</name>
</gene>
<evidence type="ECO:0000256" key="1">
    <source>
        <dbReference type="SAM" id="MobiDB-lite"/>
    </source>
</evidence>
<dbReference type="InterPro" id="IPR003959">
    <property type="entry name" value="ATPase_AAA_core"/>
</dbReference>
<dbReference type="SUPFAM" id="SSF52540">
    <property type="entry name" value="P-loop containing nucleoside triphosphate hydrolases"/>
    <property type="match status" value="1"/>
</dbReference>
<accession>A0AAJ0CQP3</accession>
<dbReference type="SMART" id="SM00382">
    <property type="entry name" value="AAA"/>
    <property type="match status" value="1"/>
</dbReference>
<dbReference type="PANTHER" id="PTHR46411">
    <property type="entry name" value="FAMILY ATPASE, PUTATIVE-RELATED"/>
    <property type="match status" value="1"/>
</dbReference>
<feature type="region of interest" description="Disordered" evidence="1">
    <location>
        <begin position="1"/>
        <end position="55"/>
    </location>
</feature>
<protein>
    <recommendedName>
        <fullName evidence="2">AAA+ ATPase domain-containing protein</fullName>
    </recommendedName>
</protein>
<comment type="caution">
    <text evidence="3">The sequence shown here is derived from an EMBL/GenBank/DDBJ whole genome shotgun (WGS) entry which is preliminary data.</text>
</comment>
<dbReference type="GO" id="GO:0005524">
    <property type="term" value="F:ATP binding"/>
    <property type="evidence" value="ECO:0007669"/>
    <property type="project" value="InterPro"/>
</dbReference>
<feature type="compositionally biased region" description="Acidic residues" evidence="1">
    <location>
        <begin position="1"/>
        <end position="11"/>
    </location>
</feature>
<dbReference type="Gene3D" id="3.40.50.300">
    <property type="entry name" value="P-loop containing nucleotide triphosphate hydrolases"/>
    <property type="match status" value="1"/>
</dbReference>